<dbReference type="CDD" id="cd12797">
    <property type="entry name" value="M23_peptidase"/>
    <property type="match status" value="1"/>
</dbReference>
<dbReference type="Proteomes" id="UP000050277">
    <property type="component" value="Unassembled WGS sequence"/>
</dbReference>
<dbReference type="PANTHER" id="PTHR21666:SF270">
    <property type="entry name" value="MUREIN HYDROLASE ACTIVATOR ENVC"/>
    <property type="match status" value="1"/>
</dbReference>
<dbReference type="SUPFAM" id="SSF51261">
    <property type="entry name" value="Duplicated hybrid motif"/>
    <property type="match status" value="1"/>
</dbReference>
<reference evidence="2 3" key="1">
    <citation type="submission" date="2015-07" db="EMBL/GenBank/DDBJ databases">
        <title>Whole genome sequence of Herpetosiphon geysericola DSM 7119.</title>
        <authorList>
            <person name="Hemp J."/>
            <person name="Ward L.M."/>
            <person name="Pace L.A."/>
            <person name="Fischer W.W."/>
        </authorList>
    </citation>
    <scope>NUCLEOTIDE SEQUENCE [LARGE SCALE GENOMIC DNA]</scope>
    <source>
        <strain evidence="2 3">DSM 7119</strain>
    </source>
</reference>
<dbReference type="STRING" id="70996.SE18_06635"/>
<dbReference type="Pfam" id="PF01551">
    <property type="entry name" value="Peptidase_M23"/>
    <property type="match status" value="1"/>
</dbReference>
<dbReference type="AlphaFoldDB" id="A0A0P6XZG1"/>
<evidence type="ECO:0000313" key="2">
    <source>
        <dbReference type="EMBL" id="KPL90294.1"/>
    </source>
</evidence>
<dbReference type="InterPro" id="IPR050570">
    <property type="entry name" value="Cell_wall_metabolism_enzyme"/>
</dbReference>
<dbReference type="RefSeq" id="WP_054533647.1">
    <property type="nucleotide sequence ID" value="NZ_LGKP01000012.1"/>
</dbReference>
<comment type="caution">
    <text evidence="2">The sequence shown here is derived from an EMBL/GenBank/DDBJ whole genome shotgun (WGS) entry which is preliminary data.</text>
</comment>
<dbReference type="InterPro" id="IPR016047">
    <property type="entry name" value="M23ase_b-sheet_dom"/>
</dbReference>
<evidence type="ECO:0000259" key="1">
    <source>
        <dbReference type="Pfam" id="PF01551"/>
    </source>
</evidence>
<dbReference type="OrthoDB" id="9805070at2"/>
<feature type="domain" description="M23ase beta-sheet core" evidence="1">
    <location>
        <begin position="50"/>
        <end position="165"/>
    </location>
</feature>
<gene>
    <name evidence="2" type="ORF">SE18_06635</name>
</gene>
<keyword evidence="3" id="KW-1185">Reference proteome</keyword>
<protein>
    <recommendedName>
        <fullName evidence="1">M23ase beta-sheet core domain-containing protein</fullName>
    </recommendedName>
</protein>
<sequence>MHYKRVASLLVLWLGLSLIIIGQPSVSQAAPNQKFLRNPSWTVYNRSQGYHNGYAVDFPTGTSPIVAAGDGVVNRVGTNPPRNCGSGVSFNGSFEREFRIDHQNSYATGYLHLGSFGTNPRTGQQWKAGDQIFAGEVIGNSGNSGCATGNHLHFWVYQGNTGINPDTTNLWMPTYPDMGRIESPASNSMVTGVTTIRGWAKVTRSFQSNGYQPTPGGAIDRVEIWMYIPSYQNYIKLGNANYGEYRSDQGGNFGWSFAWDTSRITASRYQIQARAVSTTGGTTVLEGYESGSVWVNTSGPQHQTKWHLRNSLSSGNADFSFHYGQPNDIPIVGDWDGDGDDTPGVVRGTMWYLSNSYGEPSTISFEYGSLGDIPVVGDWNGDGKDTPGLFRGTTWYLSNSLNGGWADLSLGFGEPGDIPVVGDWDGDGDDTPGVVRGITWYLSNNLNGGWADISLGFGELGDTFIVGDWDGDGDDTPGVVRGNKWHLSNKFNGGWADLSFMYGDPGNYPIVGNWDTDPQSEIGVIP</sequence>
<organism evidence="2 3">
    <name type="scientific">Herpetosiphon geysericola</name>
    <dbReference type="NCBI Taxonomy" id="70996"/>
    <lineage>
        <taxon>Bacteria</taxon>
        <taxon>Bacillati</taxon>
        <taxon>Chloroflexota</taxon>
        <taxon>Chloroflexia</taxon>
        <taxon>Herpetosiphonales</taxon>
        <taxon>Herpetosiphonaceae</taxon>
        <taxon>Herpetosiphon</taxon>
    </lineage>
</organism>
<dbReference type="EMBL" id="LGKP01000012">
    <property type="protein sequence ID" value="KPL90294.1"/>
    <property type="molecule type" value="Genomic_DNA"/>
</dbReference>
<accession>A0A0P6XZG1</accession>
<dbReference type="PANTHER" id="PTHR21666">
    <property type="entry name" value="PEPTIDASE-RELATED"/>
    <property type="match status" value="1"/>
</dbReference>
<dbReference type="GO" id="GO:0004222">
    <property type="term" value="F:metalloendopeptidase activity"/>
    <property type="evidence" value="ECO:0007669"/>
    <property type="project" value="TreeGrafter"/>
</dbReference>
<dbReference type="InterPro" id="IPR011055">
    <property type="entry name" value="Dup_hybrid_motif"/>
</dbReference>
<name>A0A0P6XZG1_9CHLR</name>
<proteinExistence type="predicted"/>
<evidence type="ECO:0000313" key="3">
    <source>
        <dbReference type="Proteomes" id="UP000050277"/>
    </source>
</evidence>
<dbReference type="Gene3D" id="2.70.70.10">
    <property type="entry name" value="Glucose Permease (Domain IIA)"/>
    <property type="match status" value="1"/>
</dbReference>